<evidence type="ECO:0000256" key="1">
    <source>
        <dbReference type="SAM" id="MobiDB-lite"/>
    </source>
</evidence>
<evidence type="ECO:0000313" key="2">
    <source>
        <dbReference type="EMBL" id="CAG9988617.1"/>
    </source>
</evidence>
<feature type="compositionally biased region" description="Polar residues" evidence="1">
    <location>
        <begin position="11"/>
        <end position="21"/>
    </location>
</feature>
<accession>A0A9N9Y1U4</accession>
<proteinExistence type="predicted"/>
<reference evidence="2" key="1">
    <citation type="submission" date="2021-10" db="EMBL/GenBank/DDBJ databases">
        <authorList>
            <person name="Piombo E."/>
        </authorList>
    </citation>
    <scope>NUCLEOTIDE SEQUENCE</scope>
</reference>
<dbReference type="OrthoDB" id="5424209at2759"/>
<feature type="region of interest" description="Disordered" evidence="1">
    <location>
        <begin position="1"/>
        <end position="27"/>
    </location>
</feature>
<dbReference type="EMBL" id="CABFNO020001451">
    <property type="protein sequence ID" value="CAG9988617.1"/>
    <property type="molecule type" value="Genomic_DNA"/>
</dbReference>
<protein>
    <submittedName>
        <fullName evidence="2">Uncharacterized protein</fullName>
    </submittedName>
</protein>
<dbReference type="AlphaFoldDB" id="A0A9N9Y1U4"/>
<name>A0A9N9Y1U4_9HYPO</name>
<evidence type="ECO:0000313" key="3">
    <source>
        <dbReference type="Proteomes" id="UP000754883"/>
    </source>
</evidence>
<sequence>MQEPTAIAPSTPVTTSTQEQEPTPVAPSTEEQCFYFDGLPSNPKLVARSSSLDIKWGRGNGGTVWGSKKRLYPASPTHPIASLWGGTLRRKIINALDGSGGLDWTAIDIAWIPAGTALMKSLKNIMCFSFLSLPTVQHGNKDTQ</sequence>
<organism evidence="2 3">
    <name type="scientific">Clonostachys byssicola</name>
    <dbReference type="NCBI Taxonomy" id="160290"/>
    <lineage>
        <taxon>Eukaryota</taxon>
        <taxon>Fungi</taxon>
        <taxon>Dikarya</taxon>
        <taxon>Ascomycota</taxon>
        <taxon>Pezizomycotina</taxon>
        <taxon>Sordariomycetes</taxon>
        <taxon>Hypocreomycetidae</taxon>
        <taxon>Hypocreales</taxon>
        <taxon>Bionectriaceae</taxon>
        <taxon>Clonostachys</taxon>
    </lineage>
</organism>
<keyword evidence="3" id="KW-1185">Reference proteome</keyword>
<comment type="caution">
    <text evidence="2">The sequence shown here is derived from an EMBL/GenBank/DDBJ whole genome shotgun (WGS) entry which is preliminary data.</text>
</comment>
<gene>
    <name evidence="2" type="ORF">CBYS24578_00010167</name>
</gene>
<dbReference type="Proteomes" id="UP000754883">
    <property type="component" value="Unassembled WGS sequence"/>
</dbReference>